<protein>
    <submittedName>
        <fullName evidence="1">Uncharacterized protein</fullName>
    </submittedName>
</protein>
<organism evidence="1 2">
    <name type="scientific">Araneus ventricosus</name>
    <name type="common">Orbweaver spider</name>
    <name type="synonym">Epeira ventricosa</name>
    <dbReference type="NCBI Taxonomy" id="182803"/>
    <lineage>
        <taxon>Eukaryota</taxon>
        <taxon>Metazoa</taxon>
        <taxon>Ecdysozoa</taxon>
        <taxon>Arthropoda</taxon>
        <taxon>Chelicerata</taxon>
        <taxon>Arachnida</taxon>
        <taxon>Araneae</taxon>
        <taxon>Araneomorphae</taxon>
        <taxon>Entelegynae</taxon>
        <taxon>Araneoidea</taxon>
        <taxon>Araneidae</taxon>
        <taxon>Araneus</taxon>
    </lineage>
</organism>
<gene>
    <name evidence="1" type="ORF">AVEN_214141_1</name>
</gene>
<name>A0A4Y2EKX5_ARAVE</name>
<evidence type="ECO:0000313" key="1">
    <source>
        <dbReference type="EMBL" id="GBM28504.1"/>
    </source>
</evidence>
<feature type="non-terminal residue" evidence="1">
    <location>
        <position position="1"/>
    </location>
</feature>
<sequence length="21" mass="2607">NELYVNQCVMELLCRIDRTFF</sequence>
<evidence type="ECO:0000313" key="2">
    <source>
        <dbReference type="Proteomes" id="UP000499080"/>
    </source>
</evidence>
<reference evidence="1 2" key="1">
    <citation type="journal article" date="2019" name="Sci. Rep.">
        <title>Orb-weaving spider Araneus ventricosus genome elucidates the spidroin gene catalogue.</title>
        <authorList>
            <person name="Kono N."/>
            <person name="Nakamura H."/>
            <person name="Ohtoshi R."/>
            <person name="Moran D.A.P."/>
            <person name="Shinohara A."/>
            <person name="Yoshida Y."/>
            <person name="Fujiwara M."/>
            <person name="Mori M."/>
            <person name="Tomita M."/>
            <person name="Arakawa K."/>
        </authorList>
    </citation>
    <scope>NUCLEOTIDE SEQUENCE [LARGE SCALE GENOMIC DNA]</scope>
</reference>
<proteinExistence type="predicted"/>
<comment type="caution">
    <text evidence="1">The sequence shown here is derived from an EMBL/GenBank/DDBJ whole genome shotgun (WGS) entry which is preliminary data.</text>
</comment>
<accession>A0A4Y2EKX5</accession>
<keyword evidence="2" id="KW-1185">Reference proteome</keyword>
<dbReference type="EMBL" id="BGPR01092794">
    <property type="protein sequence ID" value="GBM28504.1"/>
    <property type="molecule type" value="Genomic_DNA"/>
</dbReference>
<dbReference type="AlphaFoldDB" id="A0A4Y2EKX5"/>
<dbReference type="Proteomes" id="UP000499080">
    <property type="component" value="Unassembled WGS sequence"/>
</dbReference>